<name>A0AAN9NSU7_PSOTE</name>
<evidence type="ECO:0000313" key="2">
    <source>
        <dbReference type="Proteomes" id="UP001386955"/>
    </source>
</evidence>
<proteinExistence type="predicted"/>
<keyword evidence="2" id="KW-1185">Reference proteome</keyword>
<accession>A0AAN9NSU7</accession>
<dbReference type="Proteomes" id="UP001386955">
    <property type="component" value="Unassembled WGS sequence"/>
</dbReference>
<organism evidence="1 2">
    <name type="scientific">Psophocarpus tetragonolobus</name>
    <name type="common">Winged bean</name>
    <name type="synonym">Dolichos tetragonolobus</name>
    <dbReference type="NCBI Taxonomy" id="3891"/>
    <lineage>
        <taxon>Eukaryota</taxon>
        <taxon>Viridiplantae</taxon>
        <taxon>Streptophyta</taxon>
        <taxon>Embryophyta</taxon>
        <taxon>Tracheophyta</taxon>
        <taxon>Spermatophyta</taxon>
        <taxon>Magnoliopsida</taxon>
        <taxon>eudicotyledons</taxon>
        <taxon>Gunneridae</taxon>
        <taxon>Pentapetalae</taxon>
        <taxon>rosids</taxon>
        <taxon>fabids</taxon>
        <taxon>Fabales</taxon>
        <taxon>Fabaceae</taxon>
        <taxon>Papilionoideae</taxon>
        <taxon>50 kb inversion clade</taxon>
        <taxon>NPAAA clade</taxon>
        <taxon>indigoferoid/millettioid clade</taxon>
        <taxon>Phaseoleae</taxon>
        <taxon>Psophocarpus</taxon>
    </lineage>
</organism>
<dbReference type="AlphaFoldDB" id="A0AAN9NSU7"/>
<reference evidence="1 2" key="1">
    <citation type="submission" date="2024-01" db="EMBL/GenBank/DDBJ databases">
        <title>The genomes of 5 underutilized Papilionoideae crops provide insights into root nodulation and disease resistanc.</title>
        <authorList>
            <person name="Jiang F."/>
        </authorList>
    </citation>
    <scope>NUCLEOTIDE SEQUENCE [LARGE SCALE GENOMIC DNA]</scope>
    <source>
        <strain evidence="1">DUOXIRENSHENG_FW03</strain>
        <tissue evidence="1">Leaves</tissue>
    </source>
</reference>
<dbReference type="EMBL" id="JAYMYS010000028">
    <property type="protein sequence ID" value="KAK7376288.1"/>
    <property type="molecule type" value="Genomic_DNA"/>
</dbReference>
<protein>
    <submittedName>
        <fullName evidence="1">Uncharacterized protein</fullName>
    </submittedName>
</protein>
<gene>
    <name evidence="1" type="ORF">VNO78_34752</name>
</gene>
<evidence type="ECO:0000313" key="1">
    <source>
        <dbReference type="EMBL" id="KAK7376288.1"/>
    </source>
</evidence>
<comment type="caution">
    <text evidence="1">The sequence shown here is derived from an EMBL/GenBank/DDBJ whole genome shotgun (WGS) entry which is preliminary data.</text>
</comment>
<sequence length="146" mass="16071">MAQLHENKGNFGRKGLHWNRKIRARFTRISSQAKAQTSEVVVWGSWHRILAERGFTGIGRFAQGSPESHHKLRHEHQKLWSGALGIVSGHGGIGSDSCQRGFTGIGRFAQGSPESHHKLRHEHRKLWSGALGIVSGHGGIGSDSCR</sequence>